<dbReference type="HOGENOM" id="CLU_000445_30_4_3"/>
<evidence type="ECO:0000259" key="11">
    <source>
        <dbReference type="PROSITE" id="PS50110"/>
    </source>
</evidence>
<dbReference type="GO" id="GO:0032993">
    <property type="term" value="C:protein-DNA complex"/>
    <property type="evidence" value="ECO:0007669"/>
    <property type="project" value="TreeGrafter"/>
</dbReference>
<sequence length="249" mass="27922">MGRQHKILIVDDEATIRRILATRLSMVGYEIVVAADGVEALEQFEAEKPDLIVLDVMMPRMNGLQVCQTLRESTGVPIIMLTALGEVSDRIKGLELGADDYLPKPFSPKELESRIQAILRRTVPGKGKAGAGHAAEQVIMEIGPLRIETHKRQVYLHGQRIQLTGIEFDVLKLLVSKAGQTVSRSDILQQVWGYSANHYADLRVVDVNVSRLRSKIGDSSKQPEYIHTDWGIGYFFQKMRKKSPEQVMC</sequence>
<protein>
    <recommendedName>
        <fullName evidence="2">Probable transcriptional regulator ycf27</fullName>
    </recommendedName>
    <alternativeName>
        <fullName evidence="8">OmpR-like protein</fullName>
    </alternativeName>
</protein>
<feature type="domain" description="Response regulatory" evidence="11">
    <location>
        <begin position="6"/>
        <end position="119"/>
    </location>
</feature>
<dbReference type="Gene3D" id="1.10.10.10">
    <property type="entry name" value="Winged helix-like DNA-binding domain superfamily/Winged helix DNA-binding domain"/>
    <property type="match status" value="1"/>
</dbReference>
<evidence type="ECO:0000256" key="8">
    <source>
        <dbReference type="ARBA" id="ARBA00032623"/>
    </source>
</evidence>
<dbReference type="SMART" id="SM00862">
    <property type="entry name" value="Trans_reg_C"/>
    <property type="match status" value="1"/>
</dbReference>
<dbReference type="EMBL" id="CP000828">
    <property type="protein sequence ID" value="ABW30060.1"/>
    <property type="molecule type" value="Genomic_DNA"/>
</dbReference>
<keyword evidence="14" id="KW-1185">Reference proteome</keyword>
<reference evidence="13 14" key="1">
    <citation type="journal article" date="2008" name="Proc. Natl. Acad. Sci. U.S.A.">
        <title>Niche adaptation and genome expansion in the chlorophyll d-producing cyanobacterium Acaryochloris marina.</title>
        <authorList>
            <person name="Swingley W.D."/>
            <person name="Chen M."/>
            <person name="Cheung P.C."/>
            <person name="Conrad A.L."/>
            <person name="Dejesa L.C."/>
            <person name="Hao J."/>
            <person name="Honchak B.M."/>
            <person name="Karbach L.E."/>
            <person name="Kurdoglu A."/>
            <person name="Lahiri S."/>
            <person name="Mastrian S.D."/>
            <person name="Miyashita H."/>
            <person name="Page L."/>
            <person name="Ramakrishna P."/>
            <person name="Satoh S."/>
            <person name="Sattley W.M."/>
            <person name="Shimada Y."/>
            <person name="Taylor H.L."/>
            <person name="Tomo T."/>
            <person name="Tsuchiya T."/>
            <person name="Wang Z.T."/>
            <person name="Raymond J."/>
            <person name="Mimuro M."/>
            <person name="Blankenship R.E."/>
            <person name="Touchman J.W."/>
        </authorList>
    </citation>
    <scope>NUCLEOTIDE SEQUENCE [LARGE SCALE GENOMIC DNA]</scope>
    <source>
        <strain evidence="14">MBIC 11017</strain>
    </source>
</reference>
<evidence type="ECO:0000256" key="9">
    <source>
        <dbReference type="PROSITE-ProRule" id="PRU00169"/>
    </source>
</evidence>
<dbReference type="STRING" id="329726.AM1_5096"/>
<dbReference type="SMART" id="SM00448">
    <property type="entry name" value="REC"/>
    <property type="match status" value="1"/>
</dbReference>
<proteinExistence type="predicted"/>
<dbReference type="InterPro" id="IPR039420">
    <property type="entry name" value="WalR-like"/>
</dbReference>
<dbReference type="KEGG" id="amr:AM1_5096"/>
<gene>
    <name evidence="13" type="ordered locus">AM1_5096</name>
</gene>
<evidence type="ECO:0000313" key="14">
    <source>
        <dbReference type="Proteomes" id="UP000000268"/>
    </source>
</evidence>
<dbReference type="Pfam" id="PF00486">
    <property type="entry name" value="Trans_reg_C"/>
    <property type="match status" value="1"/>
</dbReference>
<dbReference type="PROSITE" id="PS51755">
    <property type="entry name" value="OMPR_PHOB"/>
    <property type="match status" value="1"/>
</dbReference>
<dbReference type="PROSITE" id="PS50110">
    <property type="entry name" value="RESPONSE_REGULATORY"/>
    <property type="match status" value="1"/>
</dbReference>
<dbReference type="eggNOG" id="COG0745">
    <property type="taxonomic scope" value="Bacteria"/>
</dbReference>
<dbReference type="GO" id="GO:0000156">
    <property type="term" value="F:phosphorelay response regulator activity"/>
    <property type="evidence" value="ECO:0007669"/>
    <property type="project" value="TreeGrafter"/>
</dbReference>
<feature type="DNA-binding region" description="OmpR/PhoB-type" evidence="10">
    <location>
        <begin position="137"/>
        <end position="238"/>
    </location>
</feature>
<dbReference type="NCBIfam" id="NF045944">
    <property type="entry name" value="ResRegRpaBCyano"/>
    <property type="match status" value="1"/>
</dbReference>
<evidence type="ECO:0000256" key="4">
    <source>
        <dbReference type="ARBA" id="ARBA00023012"/>
    </source>
</evidence>
<keyword evidence="5" id="KW-0805">Transcription regulation</keyword>
<keyword evidence="6 10" id="KW-0238">DNA-binding</keyword>
<evidence type="ECO:0000256" key="1">
    <source>
        <dbReference type="ARBA" id="ARBA00003612"/>
    </source>
</evidence>
<evidence type="ECO:0000256" key="3">
    <source>
        <dbReference type="ARBA" id="ARBA00022553"/>
    </source>
</evidence>
<dbReference type="GO" id="GO:0006355">
    <property type="term" value="P:regulation of DNA-templated transcription"/>
    <property type="evidence" value="ECO:0007669"/>
    <property type="project" value="InterPro"/>
</dbReference>
<feature type="modified residue" description="4-aspartylphosphate" evidence="9">
    <location>
        <position position="55"/>
    </location>
</feature>
<evidence type="ECO:0000256" key="10">
    <source>
        <dbReference type="PROSITE-ProRule" id="PRU01091"/>
    </source>
</evidence>
<keyword evidence="3 9" id="KW-0597">Phosphoprotein</keyword>
<dbReference type="Pfam" id="PF00072">
    <property type="entry name" value="Response_reg"/>
    <property type="match status" value="1"/>
</dbReference>
<dbReference type="InterPro" id="IPR001789">
    <property type="entry name" value="Sig_transdc_resp-reg_receiver"/>
</dbReference>
<name>B0C783_ACAM1</name>
<feature type="domain" description="OmpR/PhoB-type" evidence="12">
    <location>
        <begin position="137"/>
        <end position="238"/>
    </location>
</feature>
<dbReference type="FunFam" id="3.40.50.2300:FF:000001">
    <property type="entry name" value="DNA-binding response regulator PhoB"/>
    <property type="match status" value="1"/>
</dbReference>
<dbReference type="Gene3D" id="3.40.50.2300">
    <property type="match status" value="1"/>
</dbReference>
<evidence type="ECO:0000256" key="5">
    <source>
        <dbReference type="ARBA" id="ARBA00023015"/>
    </source>
</evidence>
<evidence type="ECO:0000256" key="7">
    <source>
        <dbReference type="ARBA" id="ARBA00023163"/>
    </source>
</evidence>
<dbReference type="GO" id="GO:0000976">
    <property type="term" value="F:transcription cis-regulatory region binding"/>
    <property type="evidence" value="ECO:0007669"/>
    <property type="project" value="TreeGrafter"/>
</dbReference>
<dbReference type="FunFam" id="1.10.10.10:FF:000018">
    <property type="entry name" value="DNA-binding response regulator ResD"/>
    <property type="match status" value="1"/>
</dbReference>
<dbReference type="Gene3D" id="6.10.250.690">
    <property type="match status" value="1"/>
</dbReference>
<dbReference type="InterPro" id="IPR011006">
    <property type="entry name" value="CheY-like_superfamily"/>
</dbReference>
<dbReference type="CDD" id="cd00383">
    <property type="entry name" value="trans_reg_C"/>
    <property type="match status" value="1"/>
</dbReference>
<evidence type="ECO:0000256" key="2">
    <source>
        <dbReference type="ARBA" id="ARBA00015955"/>
    </source>
</evidence>
<dbReference type="PANTHER" id="PTHR48111:SF65">
    <property type="entry name" value="OMPR SUBFAMILY"/>
    <property type="match status" value="1"/>
</dbReference>
<evidence type="ECO:0000259" key="12">
    <source>
        <dbReference type="PROSITE" id="PS51755"/>
    </source>
</evidence>
<dbReference type="InterPro" id="IPR001867">
    <property type="entry name" value="OmpR/PhoB-type_DNA-bd"/>
</dbReference>
<dbReference type="SUPFAM" id="SSF52172">
    <property type="entry name" value="CheY-like"/>
    <property type="match status" value="1"/>
</dbReference>
<evidence type="ECO:0000313" key="13">
    <source>
        <dbReference type="EMBL" id="ABW30060.1"/>
    </source>
</evidence>
<comment type="function">
    <text evidence="1">Probable promoter-specific protein mediating the interaction between DNA and RNA polymerase.</text>
</comment>
<evidence type="ECO:0000256" key="6">
    <source>
        <dbReference type="ARBA" id="ARBA00023125"/>
    </source>
</evidence>
<dbReference type="InterPro" id="IPR036388">
    <property type="entry name" value="WH-like_DNA-bd_sf"/>
</dbReference>
<accession>B0C783</accession>
<dbReference type="Proteomes" id="UP000000268">
    <property type="component" value="Chromosome"/>
</dbReference>
<dbReference type="AlphaFoldDB" id="B0C783"/>
<dbReference type="PANTHER" id="PTHR48111">
    <property type="entry name" value="REGULATOR OF RPOS"/>
    <property type="match status" value="1"/>
</dbReference>
<keyword evidence="4" id="KW-0902">Two-component regulatory system</keyword>
<organism evidence="13 14">
    <name type="scientific">Acaryochloris marina (strain MBIC 11017)</name>
    <dbReference type="NCBI Taxonomy" id="329726"/>
    <lineage>
        <taxon>Bacteria</taxon>
        <taxon>Bacillati</taxon>
        <taxon>Cyanobacteriota</taxon>
        <taxon>Cyanophyceae</taxon>
        <taxon>Acaryochloridales</taxon>
        <taxon>Acaryochloridaceae</taxon>
        <taxon>Acaryochloris</taxon>
    </lineage>
</organism>
<keyword evidence="7" id="KW-0804">Transcription</keyword>
<dbReference type="GO" id="GO:0005829">
    <property type="term" value="C:cytosol"/>
    <property type="evidence" value="ECO:0007669"/>
    <property type="project" value="TreeGrafter"/>
</dbReference>
<dbReference type="CDD" id="cd17574">
    <property type="entry name" value="REC_OmpR"/>
    <property type="match status" value="1"/>
</dbReference>